<proteinExistence type="inferred from homology"/>
<keyword evidence="10 14" id="KW-0472">Membrane</keyword>
<dbReference type="Pfam" id="PF00664">
    <property type="entry name" value="ABC_membrane"/>
    <property type="match status" value="2"/>
</dbReference>
<feature type="transmembrane region" description="Helical" evidence="14">
    <location>
        <begin position="147"/>
        <end position="171"/>
    </location>
</feature>
<dbReference type="InterPro" id="IPR003439">
    <property type="entry name" value="ABC_transporter-like_ATP-bd"/>
</dbReference>
<keyword evidence="3" id="KW-0813">Transport</keyword>
<feature type="compositionally biased region" description="Polar residues" evidence="13">
    <location>
        <begin position="910"/>
        <end position="924"/>
    </location>
</feature>
<dbReference type="SMART" id="SM00382">
    <property type="entry name" value="AAA"/>
    <property type="match status" value="2"/>
</dbReference>
<keyword evidence="7" id="KW-0547">Nucleotide-binding</keyword>
<feature type="domain" description="ABC transporter" evidence="15">
    <location>
        <begin position="635"/>
        <end position="859"/>
    </location>
</feature>
<evidence type="ECO:0000313" key="17">
    <source>
        <dbReference type="EMBL" id="CAL4094825.1"/>
    </source>
</evidence>
<feature type="transmembrane region" description="Helical" evidence="14">
    <location>
        <begin position="586"/>
        <end position="608"/>
    </location>
</feature>
<keyword evidence="8" id="KW-0067">ATP-binding</keyword>
<feature type="transmembrane region" description="Helical" evidence="14">
    <location>
        <begin position="358"/>
        <end position="383"/>
    </location>
</feature>
<evidence type="ECO:0000256" key="1">
    <source>
        <dbReference type="ARBA" id="ARBA00004128"/>
    </source>
</evidence>
<feature type="transmembrane region" description="Helical" evidence="14">
    <location>
        <begin position="49"/>
        <end position="67"/>
    </location>
</feature>
<evidence type="ECO:0000259" key="15">
    <source>
        <dbReference type="PROSITE" id="PS50893"/>
    </source>
</evidence>
<comment type="catalytic activity">
    <reaction evidence="12">
        <text>leukotriene C4(in) + ATP + H2O = leukotriene C4(out) + ADP + phosphate + H(+)</text>
        <dbReference type="Rhea" id="RHEA:38963"/>
        <dbReference type="ChEBI" id="CHEBI:15377"/>
        <dbReference type="ChEBI" id="CHEBI:15378"/>
        <dbReference type="ChEBI" id="CHEBI:30616"/>
        <dbReference type="ChEBI" id="CHEBI:43474"/>
        <dbReference type="ChEBI" id="CHEBI:57973"/>
        <dbReference type="ChEBI" id="CHEBI:456216"/>
    </reaction>
    <physiologicalReaction direction="left-to-right" evidence="12">
        <dbReference type="Rhea" id="RHEA:38964"/>
    </physiologicalReaction>
</comment>
<name>A0AAV2QQW9_MEGNR</name>
<dbReference type="FunFam" id="1.20.1560.10:FF:000020">
    <property type="entry name" value="ABC metal ion transporter"/>
    <property type="match status" value="1"/>
</dbReference>
<feature type="transmembrane region" description="Helical" evidence="14">
    <location>
        <begin position="177"/>
        <end position="200"/>
    </location>
</feature>
<dbReference type="PROSITE" id="PS00211">
    <property type="entry name" value="ABC_TRANSPORTER_1"/>
    <property type="match status" value="2"/>
</dbReference>
<dbReference type="FunFam" id="3.40.50.300:FF:000074">
    <property type="entry name" value="Multidrug resistance-associated protein 5 isoform 1"/>
    <property type="match status" value="1"/>
</dbReference>
<evidence type="ECO:0000256" key="4">
    <source>
        <dbReference type="ARBA" id="ARBA00022554"/>
    </source>
</evidence>
<feature type="transmembrane region" description="Helical" evidence="14">
    <location>
        <begin position="537"/>
        <end position="566"/>
    </location>
</feature>
<feature type="transmembrane region" description="Helical" evidence="14">
    <location>
        <begin position="312"/>
        <end position="338"/>
    </location>
</feature>
<dbReference type="PANTHER" id="PTHR24223">
    <property type="entry name" value="ATP-BINDING CASSETTE SUB-FAMILY C"/>
    <property type="match status" value="1"/>
</dbReference>
<keyword evidence="4" id="KW-0926">Vacuole</keyword>
<evidence type="ECO:0000256" key="3">
    <source>
        <dbReference type="ARBA" id="ARBA00022448"/>
    </source>
</evidence>
<dbReference type="GO" id="GO:0015431">
    <property type="term" value="F:ABC-type glutathione S-conjugate transporter activity"/>
    <property type="evidence" value="ECO:0007669"/>
    <property type="project" value="UniProtKB-EC"/>
</dbReference>
<evidence type="ECO:0000256" key="8">
    <source>
        <dbReference type="ARBA" id="ARBA00022840"/>
    </source>
</evidence>
<organism evidence="17 18">
    <name type="scientific">Meganyctiphanes norvegica</name>
    <name type="common">Northern krill</name>
    <name type="synonym">Thysanopoda norvegica</name>
    <dbReference type="NCBI Taxonomy" id="48144"/>
    <lineage>
        <taxon>Eukaryota</taxon>
        <taxon>Metazoa</taxon>
        <taxon>Ecdysozoa</taxon>
        <taxon>Arthropoda</taxon>
        <taxon>Crustacea</taxon>
        <taxon>Multicrustacea</taxon>
        <taxon>Malacostraca</taxon>
        <taxon>Eumalacostraca</taxon>
        <taxon>Eucarida</taxon>
        <taxon>Euphausiacea</taxon>
        <taxon>Euphausiidae</taxon>
        <taxon>Meganyctiphanes</taxon>
    </lineage>
</organism>
<dbReference type="InterPro" id="IPR050173">
    <property type="entry name" value="ABC_transporter_C-like"/>
</dbReference>
<evidence type="ECO:0000256" key="11">
    <source>
        <dbReference type="ARBA" id="ARBA00024220"/>
    </source>
</evidence>
<sequence>MADTSHKQDIKISDNKDIFHGICNQPLWNVDNVWHSSVPAAGACMERTVLVWIPCIIMFTAGIYFLVKLKRKPIDVIPWSIITFLRMFAVCLLLLSSCLEVVWSIYAVAAGDNSVNWIIASGLLFTSYIIVLELVREGRRHGEQSNSVVWIFALIMLFFGTPQLLSTIIGIQYYNVLMVGSVTFLIQYVSYFILVIMEALSDKPSPKTKQAFTAQPSPEQWASLANRAFVFWPIALIWRGYKQPLTHHNIYDLPQESHKNQAVSWIQELKEENDSETNYSNVHHTKSKNKHQLVASEDFSKIGSSKVSLMKILLYFFIGEIALFSLLFFISEVFRFLTPTLLRKLIYFMTSEEPLWHGYTYAALLLIVAQLSSIFRNAFYMVLFKLQMRIRSVIMTAIYRKALVLSAAAKSQRTLGEMVNFLAVDTQSISDAITFVNLSWGGPLIVVVSITLIWNILGPSVLSGLAFLLLLAPANAWIANKVKLLQMKQMKLKDQRTKFINEVVNGIKVIKMYAWEMSFYKKIEEIRKEEISLLRKIAYLNCLTIFIFNITPFMVSLLTFATYLLISSDNVLDASSAFVSLAFFDIMRSPIMQFPIMISQFIAAKVAFERIDRFLSSSEIDPEAVISQPSETHSLIVENGEFSWPTEPENKLKDINMKVKKGSLVAVVGSVGSGKSSLISALLGEMEKDKGKVILNGTVALVSQTVWLQNALLRDNITWGQPYDVHRYNKVIRACALIPDLQSLPAGDQTEVGEKGMNLSGGQKQRIAMARAVYQDSDVYLLDDPLSAVDAHVAQHLYQHVIGPKGLLKNKTRVMVTHAVPLLPYMDQIYVIRGSKMVDQGNFKELVERGGDFSNFLTQHINEEQGKELLTENGHTEDNVIPYIDEEQDNKTDQEELSLNKKKDGDTVSHNKSNTSLIESDSGTSTIEDIEDEKNEEMIPLKKEANGDISKAGQKLVKEEKAAVGNVSKSTYVVYWKSMGALFAIVPVLVLASAQASQAAGSMWLAEWSSKSRPGQNVTNEDSFNAGIFLAGYGAFGLVQAFLFYGGVVLVMLGCLKASCYLCFNMMENLLHLPMSFFDTNPSGRILNRFSSDLHQADFLLPNVLRGSYVMFMQVLFTMIIIIVATPTSAFVILPVMIIYVFIQRVYVTASRQLKRIEAVSKSPVYSLFSEILQGLSVIRAFGRCREFLDEGLIKVDNVLKATYNNVAIDRWLGIQLEMIGNIITFASAIVAVAGRDHISPGSVGLSVSYALNVTMMLAVMVRIVSQLEATIVCVERMHEYIQEKREAPWKVDGKNTIKPSWPDEGSVTFQDYKLRYRPGLELVLKGVNICIKPTEKVGIVGRTGAGKSSLTLALFRLIEASAGSITIDGVNIAEIGLHDLRGKISIIPQDPVLFSGSLRYNMDPFEQHSDDAVWHALELAYLKDYVKATSLGLQHPIDEGGANISVGQRQLVCLARALLHHSKFLVLDEATAAVDMDTDDLIQATIREEFKDSTVLTIAHRLNTIIDNDKVLVLDKGEVREFDSPKVLLADKNSVFYSLAKEAGIV</sequence>
<comment type="similarity">
    <text evidence="2">Belongs to the ABC transporter superfamily. ABCC family. Conjugate transporter (TC 3.A.1.208) subfamily.</text>
</comment>
<feature type="transmembrane region" description="Helical" evidence="14">
    <location>
        <begin position="460"/>
        <end position="480"/>
    </location>
</feature>
<dbReference type="Pfam" id="PF00005">
    <property type="entry name" value="ABC_tran"/>
    <property type="match status" value="2"/>
</dbReference>
<dbReference type="InterPro" id="IPR003593">
    <property type="entry name" value="AAA+_ATPase"/>
</dbReference>
<evidence type="ECO:0000256" key="6">
    <source>
        <dbReference type="ARBA" id="ARBA00022737"/>
    </source>
</evidence>
<dbReference type="GO" id="GO:0005774">
    <property type="term" value="C:vacuolar membrane"/>
    <property type="evidence" value="ECO:0007669"/>
    <property type="project" value="UniProtKB-SubCell"/>
</dbReference>
<keyword evidence="9 14" id="KW-1133">Transmembrane helix</keyword>
<evidence type="ECO:0000256" key="12">
    <source>
        <dbReference type="ARBA" id="ARBA00047523"/>
    </source>
</evidence>
<evidence type="ECO:0000256" key="7">
    <source>
        <dbReference type="ARBA" id="ARBA00022741"/>
    </source>
</evidence>
<dbReference type="GO" id="GO:0016887">
    <property type="term" value="F:ATP hydrolysis activity"/>
    <property type="evidence" value="ECO:0007669"/>
    <property type="project" value="InterPro"/>
</dbReference>
<feature type="compositionally biased region" description="Basic and acidic residues" evidence="13">
    <location>
        <begin position="889"/>
        <end position="909"/>
    </location>
</feature>
<evidence type="ECO:0000256" key="14">
    <source>
        <dbReference type="SAM" id="Phobius"/>
    </source>
</evidence>
<dbReference type="CDD" id="cd03244">
    <property type="entry name" value="ABCC_MRP_domain2"/>
    <property type="match status" value="1"/>
</dbReference>
<dbReference type="PANTHER" id="PTHR24223:SF443">
    <property type="entry name" value="MULTIDRUG-RESISTANCE LIKE PROTEIN 1, ISOFORM I"/>
    <property type="match status" value="1"/>
</dbReference>
<dbReference type="PROSITE" id="PS50929">
    <property type="entry name" value="ABC_TM1F"/>
    <property type="match status" value="2"/>
</dbReference>
<dbReference type="EC" id="7.6.2.3" evidence="11"/>
<dbReference type="Gene3D" id="3.40.50.300">
    <property type="entry name" value="P-loop containing nucleotide triphosphate hydrolases"/>
    <property type="match status" value="2"/>
</dbReference>
<feature type="region of interest" description="Disordered" evidence="13">
    <location>
        <begin position="884"/>
        <end position="924"/>
    </location>
</feature>
<gene>
    <name evidence="17" type="ORF">MNOR_LOCUS15248</name>
</gene>
<feature type="non-terminal residue" evidence="17">
    <location>
        <position position="1547"/>
    </location>
</feature>
<dbReference type="FunFam" id="1.20.1560.10:FF:000001">
    <property type="entry name" value="ATP-binding cassette subfamily C member 1"/>
    <property type="match status" value="1"/>
</dbReference>
<feature type="domain" description="ABC transmembrane type-1" evidence="16">
    <location>
        <begin position="322"/>
        <end position="603"/>
    </location>
</feature>
<evidence type="ECO:0000256" key="9">
    <source>
        <dbReference type="ARBA" id="ARBA00022989"/>
    </source>
</evidence>
<dbReference type="InterPro" id="IPR017871">
    <property type="entry name" value="ABC_transporter-like_CS"/>
</dbReference>
<dbReference type="GO" id="GO:0000323">
    <property type="term" value="C:lytic vacuole"/>
    <property type="evidence" value="ECO:0007669"/>
    <property type="project" value="UniProtKB-ARBA"/>
</dbReference>
<dbReference type="CDD" id="cd18595">
    <property type="entry name" value="ABC_6TM_MRP1_2_3_6_D1_like"/>
    <property type="match status" value="1"/>
</dbReference>
<evidence type="ECO:0000256" key="2">
    <source>
        <dbReference type="ARBA" id="ARBA00009726"/>
    </source>
</evidence>
<dbReference type="Gene3D" id="1.20.1560.10">
    <property type="entry name" value="ABC transporter type 1, transmembrane domain"/>
    <property type="match status" value="2"/>
</dbReference>
<evidence type="ECO:0000256" key="13">
    <source>
        <dbReference type="SAM" id="MobiDB-lite"/>
    </source>
</evidence>
<keyword evidence="18" id="KW-1185">Reference proteome</keyword>
<feature type="transmembrane region" description="Helical" evidence="14">
    <location>
        <begin position="1115"/>
        <end position="1143"/>
    </location>
</feature>
<dbReference type="FunFam" id="3.40.50.300:FF:000997">
    <property type="entry name" value="Multidrug resistance-associated protein 1"/>
    <property type="match status" value="1"/>
</dbReference>
<evidence type="ECO:0000313" key="18">
    <source>
        <dbReference type="Proteomes" id="UP001497623"/>
    </source>
</evidence>
<dbReference type="SUPFAM" id="SSF52540">
    <property type="entry name" value="P-loop containing nucleoside triphosphate hydrolases"/>
    <property type="match status" value="2"/>
</dbReference>
<evidence type="ECO:0000259" key="16">
    <source>
        <dbReference type="PROSITE" id="PS50929"/>
    </source>
</evidence>
<evidence type="ECO:0000256" key="5">
    <source>
        <dbReference type="ARBA" id="ARBA00022692"/>
    </source>
</evidence>
<evidence type="ECO:0000256" key="10">
    <source>
        <dbReference type="ARBA" id="ARBA00023136"/>
    </source>
</evidence>
<feature type="transmembrane region" description="Helical" evidence="14">
    <location>
        <begin position="981"/>
        <end position="1006"/>
    </location>
</feature>
<dbReference type="CDD" id="cd03250">
    <property type="entry name" value="ABCC_MRP_domain1"/>
    <property type="match status" value="1"/>
</dbReference>
<feature type="transmembrane region" description="Helical" evidence="14">
    <location>
        <begin position="88"/>
        <end position="109"/>
    </location>
</feature>
<dbReference type="SUPFAM" id="SSF90123">
    <property type="entry name" value="ABC transporter transmembrane region"/>
    <property type="match status" value="2"/>
</dbReference>
<feature type="domain" description="ABC transmembrane type-1" evidence="16">
    <location>
        <begin position="988"/>
        <end position="1270"/>
    </location>
</feature>
<feature type="transmembrane region" description="Helical" evidence="14">
    <location>
        <begin position="435"/>
        <end position="454"/>
    </location>
</feature>
<feature type="domain" description="ABC transporter" evidence="15">
    <location>
        <begin position="1308"/>
        <end position="1542"/>
    </location>
</feature>
<feature type="transmembrane region" description="Helical" evidence="14">
    <location>
        <begin position="1026"/>
        <end position="1056"/>
    </location>
</feature>
<dbReference type="InterPro" id="IPR011527">
    <property type="entry name" value="ABC1_TM_dom"/>
</dbReference>
<dbReference type="InterPro" id="IPR036640">
    <property type="entry name" value="ABC1_TM_sf"/>
</dbReference>
<keyword evidence="5 14" id="KW-0812">Transmembrane</keyword>
<comment type="subcellular location">
    <subcellularLocation>
        <location evidence="1">Vacuole membrane</location>
        <topology evidence="1">Multi-pass membrane protein</topology>
    </subcellularLocation>
</comment>
<dbReference type="EMBL" id="CAXKWB010009460">
    <property type="protein sequence ID" value="CAL4094825.1"/>
    <property type="molecule type" value="Genomic_DNA"/>
</dbReference>
<feature type="transmembrane region" description="Helical" evidence="14">
    <location>
        <begin position="115"/>
        <end position="135"/>
    </location>
</feature>
<reference evidence="17 18" key="1">
    <citation type="submission" date="2024-05" db="EMBL/GenBank/DDBJ databases">
        <authorList>
            <person name="Wallberg A."/>
        </authorList>
    </citation>
    <scope>NUCLEOTIDE SEQUENCE [LARGE SCALE GENOMIC DNA]</scope>
</reference>
<keyword evidence="6" id="KW-0677">Repeat</keyword>
<dbReference type="CDD" id="cd18603">
    <property type="entry name" value="ABC_6TM_MRP1_2_3_6_D2_like"/>
    <property type="match status" value="1"/>
</dbReference>
<dbReference type="InterPro" id="IPR027417">
    <property type="entry name" value="P-loop_NTPase"/>
</dbReference>
<dbReference type="GO" id="GO:0005524">
    <property type="term" value="F:ATP binding"/>
    <property type="evidence" value="ECO:0007669"/>
    <property type="project" value="UniProtKB-KW"/>
</dbReference>
<accession>A0AAV2QQW9</accession>
<protein>
    <recommendedName>
        <fullName evidence="11">ABC-type glutathione-S-conjugate transporter</fullName>
        <ecNumber evidence="11">7.6.2.3</ecNumber>
    </recommendedName>
</protein>
<comment type="caution">
    <text evidence="17">The sequence shown here is derived from an EMBL/GenBank/DDBJ whole genome shotgun (WGS) entry which is preliminary data.</text>
</comment>
<dbReference type="Proteomes" id="UP001497623">
    <property type="component" value="Unassembled WGS sequence"/>
</dbReference>
<dbReference type="PROSITE" id="PS50893">
    <property type="entry name" value="ABC_TRANSPORTER_2"/>
    <property type="match status" value="2"/>
</dbReference>